<dbReference type="Gene3D" id="3.40.50.1820">
    <property type="entry name" value="alpha/beta hydrolase"/>
    <property type="match status" value="1"/>
</dbReference>
<comment type="caution">
    <text evidence="1">The sequence shown here is derived from an EMBL/GenBank/DDBJ whole genome shotgun (WGS) entry which is preliminary data.</text>
</comment>
<proteinExistence type="predicted"/>
<dbReference type="OrthoDB" id="4892at2759"/>
<evidence type="ECO:0000313" key="2">
    <source>
        <dbReference type="Proteomes" id="UP000664859"/>
    </source>
</evidence>
<protein>
    <recommendedName>
        <fullName evidence="3">DUF1350 domain-containing protein</fullName>
    </recommendedName>
</protein>
<gene>
    <name evidence="1" type="ORF">JKP88DRAFT_268947</name>
</gene>
<dbReference type="PANTHER" id="PTHR34127:SF1">
    <property type="entry name" value="OS04G0405600 PROTEIN"/>
    <property type="match status" value="1"/>
</dbReference>
<dbReference type="AlphaFoldDB" id="A0A835ZET8"/>
<sequence>MLRPPEGTAARGVIHFLGGAFVGAAPHLTYSYLLSGLAEVGFVVVATPYQLGFDYLQVCDAILERFELAALPLAEEYGALPVIGIGHSLGALLQLLITCLFPDTPRAANALVSFNNKPVKQAAAEAIWEARTSAMDLVESFVKSPLAPAAAETELLPLAKQALELVEQLPPLFQQVADGAREFTPTPDEVEEVVRRMYRARRTLVVRFDNDSIDESEEVREVIQAGKTLLRMRRPMVDMDLRYEVLTGNHITPLTQDIFTPPQPLAGPLPDACPIRQRARQDFLRTVNDLGQVLVEWLEEGLSMTSAYNPQ</sequence>
<keyword evidence="2" id="KW-1185">Reference proteome</keyword>
<reference evidence="1" key="1">
    <citation type="submission" date="2021-02" db="EMBL/GenBank/DDBJ databases">
        <title>First Annotated Genome of the Yellow-green Alga Tribonema minus.</title>
        <authorList>
            <person name="Mahan K.M."/>
        </authorList>
    </citation>
    <scope>NUCLEOTIDE SEQUENCE</scope>
    <source>
        <strain evidence="1">UTEX B ZZ1240</strain>
    </source>
</reference>
<dbReference type="Proteomes" id="UP000664859">
    <property type="component" value="Unassembled WGS sequence"/>
</dbReference>
<evidence type="ECO:0008006" key="3">
    <source>
        <dbReference type="Google" id="ProtNLM"/>
    </source>
</evidence>
<dbReference type="SUPFAM" id="SSF53474">
    <property type="entry name" value="alpha/beta-Hydrolases"/>
    <property type="match status" value="1"/>
</dbReference>
<evidence type="ECO:0000313" key="1">
    <source>
        <dbReference type="EMBL" id="KAG5193142.1"/>
    </source>
</evidence>
<accession>A0A835ZET8</accession>
<name>A0A835ZET8_9STRA</name>
<organism evidence="1 2">
    <name type="scientific">Tribonema minus</name>
    <dbReference type="NCBI Taxonomy" id="303371"/>
    <lineage>
        <taxon>Eukaryota</taxon>
        <taxon>Sar</taxon>
        <taxon>Stramenopiles</taxon>
        <taxon>Ochrophyta</taxon>
        <taxon>PX clade</taxon>
        <taxon>Xanthophyceae</taxon>
        <taxon>Tribonematales</taxon>
        <taxon>Tribonemataceae</taxon>
        <taxon>Tribonema</taxon>
    </lineage>
</organism>
<dbReference type="EMBL" id="JAFCMP010000001">
    <property type="protein sequence ID" value="KAG5193142.1"/>
    <property type="molecule type" value="Genomic_DNA"/>
</dbReference>
<dbReference type="Pfam" id="PF07082">
    <property type="entry name" value="DUF1350"/>
    <property type="match status" value="1"/>
</dbReference>
<dbReference type="InterPro" id="IPR010765">
    <property type="entry name" value="DUF1350"/>
</dbReference>
<dbReference type="InterPro" id="IPR029058">
    <property type="entry name" value="AB_hydrolase_fold"/>
</dbReference>
<dbReference type="PANTHER" id="PTHR34127">
    <property type="entry name" value="OS04G0405600 PROTEIN"/>
    <property type="match status" value="1"/>
</dbReference>